<proteinExistence type="predicted"/>
<dbReference type="AlphaFoldDB" id="A0AAD7KZJ4"/>
<dbReference type="PANTHER" id="PTHR31900">
    <property type="entry name" value="F-BOX/RNI SUPERFAMILY PROTEIN-RELATED"/>
    <property type="match status" value="1"/>
</dbReference>
<evidence type="ECO:0000313" key="3">
    <source>
        <dbReference type="Proteomes" id="UP001163823"/>
    </source>
</evidence>
<dbReference type="CDD" id="cd22160">
    <property type="entry name" value="F-box_AtFBL13-like"/>
    <property type="match status" value="1"/>
</dbReference>
<dbReference type="SUPFAM" id="SSF81383">
    <property type="entry name" value="F-box domain"/>
    <property type="match status" value="1"/>
</dbReference>
<gene>
    <name evidence="2" type="ORF">O6P43_029247</name>
</gene>
<evidence type="ECO:0000313" key="2">
    <source>
        <dbReference type="EMBL" id="KAJ7948819.1"/>
    </source>
</evidence>
<dbReference type="Gene3D" id="1.20.1280.50">
    <property type="match status" value="1"/>
</dbReference>
<keyword evidence="3" id="KW-1185">Reference proteome</keyword>
<name>A0AAD7KZJ4_QUISA</name>
<dbReference type="SMART" id="SM00579">
    <property type="entry name" value="FBD"/>
    <property type="match status" value="1"/>
</dbReference>
<dbReference type="InterPro" id="IPR001810">
    <property type="entry name" value="F-box_dom"/>
</dbReference>
<dbReference type="Pfam" id="PF08387">
    <property type="entry name" value="FBD"/>
    <property type="match status" value="1"/>
</dbReference>
<organism evidence="2 3">
    <name type="scientific">Quillaja saponaria</name>
    <name type="common">Soap bark tree</name>
    <dbReference type="NCBI Taxonomy" id="32244"/>
    <lineage>
        <taxon>Eukaryota</taxon>
        <taxon>Viridiplantae</taxon>
        <taxon>Streptophyta</taxon>
        <taxon>Embryophyta</taxon>
        <taxon>Tracheophyta</taxon>
        <taxon>Spermatophyta</taxon>
        <taxon>Magnoliopsida</taxon>
        <taxon>eudicotyledons</taxon>
        <taxon>Gunneridae</taxon>
        <taxon>Pentapetalae</taxon>
        <taxon>rosids</taxon>
        <taxon>fabids</taxon>
        <taxon>Fabales</taxon>
        <taxon>Quillajaceae</taxon>
        <taxon>Quillaja</taxon>
    </lineage>
</organism>
<dbReference type="InterPro" id="IPR053781">
    <property type="entry name" value="F-box_AtFBL13-like"/>
</dbReference>
<dbReference type="Proteomes" id="UP001163823">
    <property type="component" value="Chromosome 12"/>
</dbReference>
<accession>A0AAD7KZJ4</accession>
<dbReference type="PANTHER" id="PTHR31900:SF32">
    <property type="entry name" value="F-BOX_RNI_FBD-LIKE DOMAIN PROTEIN"/>
    <property type="match status" value="1"/>
</dbReference>
<comment type="caution">
    <text evidence="2">The sequence shown here is derived from an EMBL/GenBank/DDBJ whole genome shotgun (WGS) entry which is preliminary data.</text>
</comment>
<evidence type="ECO:0000259" key="1">
    <source>
        <dbReference type="PROSITE" id="PS50181"/>
    </source>
</evidence>
<sequence>MVTSALTLNGKNEKLSKRQKVVDDEDLISNLPESILSHILSLLPTKDAVRTCVLSTRWIYNWTFITTIDMNDTLPFGRRGCWKKKKEQFVNFVDKVLLHLANPSIERFSLSMTAYQNYDLVRVNAWISSVLRRGVQKLHIHLSKDVFVSSRSLFNCNSLLDLKLDVRCTLRVPSSHFLSNLKLLHLCGVKFLNDSFPHSTELVLNFPVLKEFKCICCKWLNAQCVSIETPQLESFHINSATFESLSNGISKYSVKINSSHLRKFSYSGYQLEDVILLNPSCVLVASIVNSFTRDEEYIMLEVQRKTCMLLAQLCEVERLKLEIYFMKFLARGRNLVASLPTFDKLIHLEIDSVFTPCETLLDLLHKTPSLESLTFKDVARFDKDLLASMVVPACISSNLKVVKLKAFEGVEHEIWLAKFFLENAKVLELMAITKYSRVFTCTDMAIVEQQLLSASKISSAATVKFLTVGTD</sequence>
<dbReference type="KEGG" id="qsa:O6P43_029247"/>
<feature type="domain" description="F-box" evidence="1">
    <location>
        <begin position="25"/>
        <end position="58"/>
    </location>
</feature>
<dbReference type="EMBL" id="JARAOO010000012">
    <property type="protein sequence ID" value="KAJ7948819.1"/>
    <property type="molecule type" value="Genomic_DNA"/>
</dbReference>
<dbReference type="InterPro" id="IPR036047">
    <property type="entry name" value="F-box-like_dom_sf"/>
</dbReference>
<reference evidence="2" key="1">
    <citation type="journal article" date="2023" name="Science">
        <title>Elucidation of the pathway for biosynthesis of saponin adjuvants from the soapbark tree.</title>
        <authorList>
            <person name="Reed J."/>
            <person name="Orme A."/>
            <person name="El-Demerdash A."/>
            <person name="Owen C."/>
            <person name="Martin L.B.B."/>
            <person name="Misra R.C."/>
            <person name="Kikuchi S."/>
            <person name="Rejzek M."/>
            <person name="Martin A.C."/>
            <person name="Harkess A."/>
            <person name="Leebens-Mack J."/>
            <person name="Louveau T."/>
            <person name="Stephenson M.J."/>
            <person name="Osbourn A."/>
        </authorList>
    </citation>
    <scope>NUCLEOTIDE SEQUENCE</scope>
    <source>
        <strain evidence="2">S10</strain>
    </source>
</reference>
<dbReference type="Pfam" id="PF00646">
    <property type="entry name" value="F-box"/>
    <property type="match status" value="1"/>
</dbReference>
<dbReference type="InterPro" id="IPR050232">
    <property type="entry name" value="FBL13/AtMIF1-like"/>
</dbReference>
<protein>
    <submittedName>
        <fullName evidence="2">F-box/FBD/LRR-repeat protein</fullName>
    </submittedName>
</protein>
<dbReference type="InterPro" id="IPR006566">
    <property type="entry name" value="FBD"/>
</dbReference>
<dbReference type="PROSITE" id="PS50181">
    <property type="entry name" value="FBOX"/>
    <property type="match status" value="1"/>
</dbReference>